<dbReference type="Pfam" id="PF20135">
    <property type="entry name" value="DUF6525"/>
    <property type="match status" value="1"/>
</dbReference>
<evidence type="ECO:0000313" key="3">
    <source>
        <dbReference type="Proteomes" id="UP000325291"/>
    </source>
</evidence>
<dbReference type="EMBL" id="VINQ01000003">
    <property type="protein sequence ID" value="KAA0917788.1"/>
    <property type="molecule type" value="Genomic_DNA"/>
</dbReference>
<accession>A0A5A9ZKS7</accession>
<feature type="region of interest" description="Disordered" evidence="1">
    <location>
        <begin position="1"/>
        <end position="26"/>
    </location>
</feature>
<organism evidence="2 3">
    <name type="scientific">Aquicoccus porphyridii</name>
    <dbReference type="NCBI Taxonomy" id="1852029"/>
    <lineage>
        <taxon>Bacteria</taxon>
        <taxon>Pseudomonadati</taxon>
        <taxon>Pseudomonadota</taxon>
        <taxon>Alphaproteobacteria</taxon>
        <taxon>Rhodobacterales</taxon>
        <taxon>Paracoccaceae</taxon>
        <taxon>Aquicoccus</taxon>
    </lineage>
</organism>
<protein>
    <submittedName>
        <fullName evidence="2">Uncharacterized protein</fullName>
    </submittedName>
</protein>
<dbReference type="Proteomes" id="UP000325291">
    <property type="component" value="Unassembled WGS sequence"/>
</dbReference>
<sequence length="92" mass="10351">MSPNMQTALKRRRRRTNPMDEFDRLPPGARRWLHKAVLPWSARSVARHWAEAVSRTGGDEAAAHAWLDTLERRLLARDALATGGVVSPAKAR</sequence>
<comment type="caution">
    <text evidence="2">The sequence shown here is derived from an EMBL/GenBank/DDBJ whole genome shotgun (WGS) entry which is preliminary data.</text>
</comment>
<evidence type="ECO:0000313" key="2">
    <source>
        <dbReference type="EMBL" id="KAA0917788.1"/>
    </source>
</evidence>
<dbReference type="InterPro" id="IPR045386">
    <property type="entry name" value="DUF6525"/>
</dbReference>
<dbReference type="AlphaFoldDB" id="A0A5A9ZKS7"/>
<name>A0A5A9ZKS7_9RHOB</name>
<keyword evidence="3" id="KW-1185">Reference proteome</keyword>
<evidence type="ECO:0000256" key="1">
    <source>
        <dbReference type="SAM" id="MobiDB-lite"/>
    </source>
</evidence>
<proteinExistence type="predicted"/>
<reference evidence="2 3" key="1">
    <citation type="submission" date="2019-07" db="EMBL/GenBank/DDBJ databases">
        <title>Aquicoccus porphyridii gen. nov., sp. nov., isolated from a small marine red alga, Porphyridium marinum.</title>
        <authorList>
            <person name="Liu L."/>
        </authorList>
    </citation>
    <scope>NUCLEOTIDE SEQUENCE [LARGE SCALE GENOMIC DNA]</scope>
    <source>
        <strain evidence="2 3">L1 8-17</strain>
    </source>
</reference>
<gene>
    <name evidence="2" type="ORF">FLO80_06020</name>
</gene>